<keyword evidence="6" id="KW-1185">Reference proteome</keyword>
<dbReference type="RefSeq" id="WP_113696708.1">
    <property type="nucleotide sequence ID" value="NZ_CP015163.1"/>
</dbReference>
<dbReference type="Gene3D" id="3.40.50.2000">
    <property type="entry name" value="Glycogen Phosphorylase B"/>
    <property type="match status" value="2"/>
</dbReference>
<dbReference type="Proteomes" id="UP000250434">
    <property type="component" value="Chromosome"/>
</dbReference>
<dbReference type="Pfam" id="PF03033">
    <property type="entry name" value="Glyco_transf_28"/>
    <property type="match status" value="1"/>
</dbReference>
<dbReference type="OrthoDB" id="3253247at2"/>
<dbReference type="CDD" id="cd03784">
    <property type="entry name" value="GT1_Gtf-like"/>
    <property type="match status" value="1"/>
</dbReference>
<dbReference type="FunFam" id="3.40.50.2000:FF:000009">
    <property type="entry name" value="Sterol 3-beta-glucosyltransferase UGT80A2"/>
    <property type="match status" value="1"/>
</dbReference>
<dbReference type="PANTHER" id="PTHR48050">
    <property type="entry name" value="STEROL 3-BETA-GLUCOSYLTRANSFERASE"/>
    <property type="match status" value="1"/>
</dbReference>
<dbReference type="Pfam" id="PF06722">
    <property type="entry name" value="EryCIII-like_C"/>
    <property type="match status" value="1"/>
</dbReference>
<dbReference type="SUPFAM" id="SSF53756">
    <property type="entry name" value="UDP-Glycosyltransferase/glycogen phosphorylase"/>
    <property type="match status" value="1"/>
</dbReference>
<dbReference type="InterPro" id="IPR010610">
    <property type="entry name" value="EryCIII-like_C"/>
</dbReference>
<feature type="domain" description="Erythromycin biosynthesis protein CIII-like C-terminal" evidence="4">
    <location>
        <begin position="271"/>
        <end position="390"/>
    </location>
</feature>
<dbReference type="InterPro" id="IPR002213">
    <property type="entry name" value="UDP_glucos_trans"/>
</dbReference>
<dbReference type="KEGG" id="aab:A4R43_38650"/>
<sequence length="399" mass="41876">MARVVVLASGSDGDVLPYLGLGRRLAGAGHPVTVAAVARFGEAITAAGLGFHPLSSVDPRAVTANSRKSPMRLLADGLREQVPEMINVAGQADVLLCPMSTLVFGNSLAEAYGIPCVALPLQPAAPTRELSPALFGGRDLGPWLNRKAGELFVHLGPRMFAKPLAELRSRLGLKGKLTPDPGQRMLHGISPLVVPRPRDWRPEQELTGFWWPYSTAEPPGELVGFLDDGPAPVYVSFGSVVARQAGKQQQAVAEAIRRTGMRAIVHSGWGDLTASGDTVLTVGHVPHEWLLPRVAAVVHHASAGTTAAVLRAGVPSVPVPFSHDQPFWARRLVDLGTAPGAIPARGLTAAGLAAKITEAVGVPSYTERAAAIAADLRHEDGAARVIEVVEEITEKAAAG</sequence>
<name>A0A344LHX8_9PSEU</name>
<evidence type="ECO:0000259" key="3">
    <source>
        <dbReference type="Pfam" id="PF03033"/>
    </source>
</evidence>
<evidence type="ECO:0000256" key="2">
    <source>
        <dbReference type="ARBA" id="ARBA00023194"/>
    </source>
</evidence>
<organism evidence="5 6">
    <name type="scientific">Amycolatopsis albispora</name>
    <dbReference type="NCBI Taxonomy" id="1804986"/>
    <lineage>
        <taxon>Bacteria</taxon>
        <taxon>Bacillati</taxon>
        <taxon>Actinomycetota</taxon>
        <taxon>Actinomycetes</taxon>
        <taxon>Pseudonocardiales</taxon>
        <taxon>Pseudonocardiaceae</taxon>
        <taxon>Amycolatopsis</taxon>
    </lineage>
</organism>
<dbReference type="GO" id="GO:0033072">
    <property type="term" value="P:vancomycin biosynthetic process"/>
    <property type="evidence" value="ECO:0007669"/>
    <property type="project" value="UniProtKB-UniPathway"/>
</dbReference>
<dbReference type="EMBL" id="CP015163">
    <property type="protein sequence ID" value="AXB47652.1"/>
    <property type="molecule type" value="Genomic_DNA"/>
</dbReference>
<evidence type="ECO:0000313" key="6">
    <source>
        <dbReference type="Proteomes" id="UP000250434"/>
    </source>
</evidence>
<dbReference type="UniPathway" id="UPA00162"/>
<dbReference type="GO" id="GO:0008194">
    <property type="term" value="F:UDP-glycosyltransferase activity"/>
    <property type="evidence" value="ECO:0007669"/>
    <property type="project" value="InterPro"/>
</dbReference>
<dbReference type="InterPro" id="IPR050426">
    <property type="entry name" value="Glycosyltransferase_28"/>
</dbReference>
<comment type="pathway">
    <text evidence="1">Antibiotic biosynthesis; vancomycin biosynthesis.</text>
</comment>
<accession>A0A344LHX8</accession>
<dbReference type="GO" id="GO:0016758">
    <property type="term" value="F:hexosyltransferase activity"/>
    <property type="evidence" value="ECO:0007669"/>
    <property type="project" value="InterPro"/>
</dbReference>
<feature type="domain" description="Glycosyltransferase family 28 N-terminal" evidence="3">
    <location>
        <begin position="4"/>
        <end position="70"/>
    </location>
</feature>
<keyword evidence="2" id="KW-0045">Antibiotic biosynthesis</keyword>
<protein>
    <submittedName>
        <fullName evidence="5">Uncharacterized protein</fullName>
    </submittedName>
</protein>
<evidence type="ECO:0000313" key="5">
    <source>
        <dbReference type="EMBL" id="AXB47652.1"/>
    </source>
</evidence>
<dbReference type="GO" id="GO:0005975">
    <property type="term" value="P:carbohydrate metabolic process"/>
    <property type="evidence" value="ECO:0007669"/>
    <property type="project" value="InterPro"/>
</dbReference>
<dbReference type="PANTHER" id="PTHR48050:SF13">
    <property type="entry name" value="STEROL 3-BETA-GLUCOSYLTRANSFERASE UGT80A2"/>
    <property type="match status" value="1"/>
</dbReference>
<evidence type="ECO:0000256" key="1">
    <source>
        <dbReference type="ARBA" id="ARBA00004660"/>
    </source>
</evidence>
<proteinExistence type="predicted"/>
<reference evidence="5 6" key="1">
    <citation type="submission" date="2016-04" db="EMBL/GenBank/DDBJ databases">
        <title>Complete genome sequence and analysis of deep-sea sediment isolate, Amycolatopsis sp. WP1.</title>
        <authorList>
            <person name="Wang H."/>
            <person name="Chen S."/>
            <person name="Wu Q."/>
        </authorList>
    </citation>
    <scope>NUCLEOTIDE SEQUENCE [LARGE SCALE GENOMIC DNA]</scope>
    <source>
        <strain evidence="5 6">WP1</strain>
    </source>
</reference>
<evidence type="ECO:0000259" key="4">
    <source>
        <dbReference type="Pfam" id="PF06722"/>
    </source>
</evidence>
<gene>
    <name evidence="5" type="ORF">A4R43_38650</name>
</gene>
<dbReference type="AlphaFoldDB" id="A0A344LHX8"/>
<dbReference type="InterPro" id="IPR004276">
    <property type="entry name" value="GlycoTrans_28_N"/>
</dbReference>